<reference evidence="1 2" key="1">
    <citation type="journal article" date="2012" name="J. Bacteriol.">
        <title>Genome Sequence of Fibrella aestuarina BUZ 2T, a Filamentous Marine Bacterium.</title>
        <authorList>
            <person name="Filippini M."/>
            <person name="Qi W."/>
            <person name="Blom J."/>
            <person name="Goesmann A."/>
            <person name="Smits T.H."/>
            <person name="Bagheri H.C."/>
        </authorList>
    </citation>
    <scope>NUCLEOTIDE SEQUENCE [LARGE SCALE GENOMIC DNA]</scope>
    <source>
        <strain evidence="2">BUZ 2T</strain>
    </source>
</reference>
<sequence length="175" mass="20629">MRRATHLFLLLILTQAGYCQVQTSHTLVENLASRFVYRPQLDSSINVNTLSREQCNQIIERMHVIDQQYRSELGSDMSRQDEAAQKAGRLMTINDQSNQAILLKILHRFGWPCDDPKRQLGYKAYIIAWHARGDYDKMAAFYPYLQRATRYGCMHPAHEQEYSTWLTNLKRVYRR</sequence>
<dbReference type="KEGG" id="fae:FAES_5159"/>
<proteinExistence type="predicted"/>
<accession>I0KGA5</accession>
<evidence type="ECO:0000313" key="2">
    <source>
        <dbReference type="Proteomes" id="UP000011058"/>
    </source>
</evidence>
<dbReference type="OrthoDB" id="1164858at2"/>
<keyword evidence="2" id="KW-1185">Reference proteome</keyword>
<dbReference type="AlphaFoldDB" id="I0KGA5"/>
<dbReference type="HOGENOM" id="CLU_1530341_0_0_10"/>
<gene>
    <name evidence="1" type="ORF">FAES_5159</name>
</gene>
<protein>
    <submittedName>
        <fullName evidence="1">Uncharacterized protein</fullName>
    </submittedName>
</protein>
<dbReference type="EMBL" id="HE796683">
    <property type="protein sequence ID" value="CCH03158.1"/>
    <property type="molecule type" value="Genomic_DNA"/>
</dbReference>
<dbReference type="Proteomes" id="UP000011058">
    <property type="component" value="Chromosome"/>
</dbReference>
<evidence type="ECO:0000313" key="1">
    <source>
        <dbReference type="EMBL" id="CCH03158.1"/>
    </source>
</evidence>
<name>I0KGA5_9BACT</name>
<organism evidence="1 2">
    <name type="scientific">Fibrella aestuarina BUZ 2</name>
    <dbReference type="NCBI Taxonomy" id="1166018"/>
    <lineage>
        <taxon>Bacteria</taxon>
        <taxon>Pseudomonadati</taxon>
        <taxon>Bacteroidota</taxon>
        <taxon>Cytophagia</taxon>
        <taxon>Cytophagales</taxon>
        <taxon>Spirosomataceae</taxon>
        <taxon>Fibrella</taxon>
    </lineage>
</organism>
<dbReference type="RefSeq" id="WP_015334257.1">
    <property type="nucleotide sequence ID" value="NC_020054.1"/>
</dbReference>